<dbReference type="Pfam" id="PF18705">
    <property type="entry name" value="DUF5643"/>
    <property type="match status" value="1"/>
</dbReference>
<evidence type="ECO:0000259" key="3">
    <source>
        <dbReference type="Pfam" id="PF18705"/>
    </source>
</evidence>
<accession>A0ABS6DWW2</accession>
<proteinExistence type="predicted"/>
<feature type="transmembrane region" description="Helical" evidence="1">
    <location>
        <begin position="54"/>
        <end position="72"/>
    </location>
</feature>
<dbReference type="EMBL" id="JAHLOQ010000018">
    <property type="protein sequence ID" value="MBU5336336.1"/>
    <property type="molecule type" value="Genomic_DNA"/>
</dbReference>
<keyword evidence="1" id="KW-0472">Membrane</keyword>
<evidence type="ECO:0000259" key="2">
    <source>
        <dbReference type="Pfam" id="PF13786"/>
    </source>
</evidence>
<feature type="domain" description="DUF4179" evidence="2">
    <location>
        <begin position="48"/>
        <end position="128"/>
    </location>
</feature>
<evidence type="ECO:0000313" key="5">
    <source>
        <dbReference type="Proteomes" id="UP001196301"/>
    </source>
</evidence>
<protein>
    <recommendedName>
        <fullName evidence="6">DUF4179 domain-containing protein</fullName>
    </recommendedName>
</protein>
<dbReference type="InterPro" id="IPR040680">
    <property type="entry name" value="DUF5643"/>
</dbReference>
<feature type="domain" description="DUF5643" evidence="3">
    <location>
        <begin position="237"/>
        <end position="341"/>
    </location>
</feature>
<keyword evidence="5" id="KW-1185">Reference proteome</keyword>
<organism evidence="4 5">
    <name type="scientific">Intestinibacter bartlettii</name>
    <dbReference type="NCBI Taxonomy" id="261299"/>
    <lineage>
        <taxon>Bacteria</taxon>
        <taxon>Bacillati</taxon>
        <taxon>Bacillota</taxon>
        <taxon>Clostridia</taxon>
        <taxon>Peptostreptococcales</taxon>
        <taxon>Peptostreptococcaceae</taxon>
        <taxon>Intestinibacter</taxon>
    </lineage>
</organism>
<sequence>MDKNKDKRNFLDEDEEIEKLLSEYENEDIKIPDELDERLNAKLKELKPKKYKKWAITSVASILIIGVSYAFVPSFRTFADTMFKYIFGDIGIENAVNNGYKSSDSQHINIGGYDITIQNIYIDEQRISFEAIMETKIGDMVADDTDEGNYYELYVDSIEASMSGGIFYKDEDGIIKTTVNVVGSDVENILEGKGTLELKLKLIKEPTTYNQEDENWERETLGTTKVKLDIPKQLNKTKNIEINKQINDGDLNLNIDKLKVSPTMMYLNTSGEVRSIGKLQGLDNLRIISENGEIYRSSLELSGIGLENGGWSQTIVPSVYYDKGKKLKLKADGALVNANKKIELSLNDNYPKKIDYFGRTVTIKNVEYNSGKLIVKYTTDSSIAYNGGCKLDGNYAISLYYESGSNISGMEFDNVEKKESYILDLGLVLKYKYPIELEINNR</sequence>
<dbReference type="Pfam" id="PF13786">
    <property type="entry name" value="DUF4179"/>
    <property type="match status" value="1"/>
</dbReference>
<keyword evidence="1" id="KW-1133">Transmembrane helix</keyword>
<dbReference type="InterPro" id="IPR025436">
    <property type="entry name" value="DUF4179"/>
</dbReference>
<evidence type="ECO:0008006" key="6">
    <source>
        <dbReference type="Google" id="ProtNLM"/>
    </source>
</evidence>
<dbReference type="RefSeq" id="WP_216569460.1">
    <property type="nucleotide sequence ID" value="NZ_JAHLOQ010000018.1"/>
</dbReference>
<name>A0ABS6DWW2_9FIRM</name>
<reference evidence="4 5" key="1">
    <citation type="submission" date="2021-06" db="EMBL/GenBank/DDBJ databases">
        <authorList>
            <person name="Sun Q."/>
            <person name="Li D."/>
        </authorList>
    </citation>
    <scope>NUCLEOTIDE SEQUENCE [LARGE SCALE GENOMIC DNA]</scope>
    <source>
        <strain evidence="4 5">N19</strain>
    </source>
</reference>
<dbReference type="Proteomes" id="UP001196301">
    <property type="component" value="Unassembled WGS sequence"/>
</dbReference>
<evidence type="ECO:0000313" key="4">
    <source>
        <dbReference type="EMBL" id="MBU5336336.1"/>
    </source>
</evidence>
<keyword evidence="1" id="KW-0812">Transmembrane</keyword>
<comment type="caution">
    <text evidence="4">The sequence shown here is derived from an EMBL/GenBank/DDBJ whole genome shotgun (WGS) entry which is preliminary data.</text>
</comment>
<gene>
    <name evidence="4" type="ORF">KQI20_07770</name>
</gene>
<evidence type="ECO:0000256" key="1">
    <source>
        <dbReference type="SAM" id="Phobius"/>
    </source>
</evidence>